<gene>
    <name evidence="1" type="ORF">SAMN06265367_102176</name>
</gene>
<comment type="caution">
    <text evidence="1">The sequence shown here is derived from an EMBL/GenBank/DDBJ whole genome shotgun (WGS) entry which is preliminary data.</text>
</comment>
<reference evidence="1 2" key="1">
    <citation type="submission" date="2017-05" db="EMBL/GenBank/DDBJ databases">
        <authorList>
            <person name="Varghese N."/>
            <person name="Submissions S."/>
        </authorList>
    </citation>
    <scope>NUCLEOTIDE SEQUENCE [LARGE SCALE GENOMIC DNA]</scope>
    <source>
        <strain evidence="1 2">DSM 15360</strain>
    </source>
</reference>
<evidence type="ECO:0000313" key="1">
    <source>
        <dbReference type="EMBL" id="SMP13075.1"/>
    </source>
</evidence>
<accession>A0ABY1NLN4</accession>
<dbReference type="Proteomes" id="UP001157915">
    <property type="component" value="Unassembled WGS sequence"/>
</dbReference>
<proteinExistence type="predicted"/>
<name>A0ABY1NLN4_9BACT</name>
<evidence type="ECO:0000313" key="2">
    <source>
        <dbReference type="Proteomes" id="UP001157915"/>
    </source>
</evidence>
<keyword evidence="2" id="KW-1185">Reference proteome</keyword>
<protein>
    <submittedName>
        <fullName evidence="1">Uncharacterized protein</fullName>
    </submittedName>
</protein>
<dbReference type="EMBL" id="FXUA01000002">
    <property type="protein sequence ID" value="SMP13075.1"/>
    <property type="molecule type" value="Genomic_DNA"/>
</dbReference>
<sequence length="37" mass="4231">MKSCQVDANSNDKKGRHLDDFNLARFHVTSKNQIIKA</sequence>
<organism evidence="1 2">
    <name type="scientific">Algoriphagus winogradskyi</name>
    <dbReference type="NCBI Taxonomy" id="237017"/>
    <lineage>
        <taxon>Bacteria</taxon>
        <taxon>Pseudomonadati</taxon>
        <taxon>Bacteroidota</taxon>
        <taxon>Cytophagia</taxon>
        <taxon>Cytophagales</taxon>
        <taxon>Cyclobacteriaceae</taxon>
        <taxon>Algoriphagus</taxon>
    </lineage>
</organism>